<dbReference type="InterPro" id="IPR013096">
    <property type="entry name" value="Cupin_2"/>
</dbReference>
<evidence type="ECO:0000256" key="1">
    <source>
        <dbReference type="SAM" id="MobiDB-lite"/>
    </source>
</evidence>
<proteinExistence type="predicted"/>
<evidence type="ECO:0000259" key="2">
    <source>
        <dbReference type="Pfam" id="PF07883"/>
    </source>
</evidence>
<protein>
    <submittedName>
        <fullName evidence="3">Cupin domain-containing protein</fullName>
    </submittedName>
</protein>
<dbReference type="Gene3D" id="2.60.120.10">
    <property type="entry name" value="Jelly Rolls"/>
    <property type="match status" value="1"/>
</dbReference>
<dbReference type="InterPro" id="IPR052538">
    <property type="entry name" value="Flavonoid_dioxygenase-like"/>
</dbReference>
<reference evidence="3 4" key="1">
    <citation type="submission" date="2021-05" db="EMBL/GenBank/DDBJ databases">
        <title>Novel species in genus Cellulomonas.</title>
        <authorList>
            <person name="Zhang G."/>
        </authorList>
    </citation>
    <scope>NUCLEOTIDE SEQUENCE [LARGE SCALE GENOMIC DNA]</scope>
    <source>
        <strain evidence="4">zg-ZUI157</strain>
    </source>
</reference>
<feature type="region of interest" description="Disordered" evidence="1">
    <location>
        <begin position="148"/>
        <end position="170"/>
    </location>
</feature>
<organism evidence="3 4">
    <name type="scientific">Cellulomonas dongxiuzhuiae</name>
    <dbReference type="NCBI Taxonomy" id="2819979"/>
    <lineage>
        <taxon>Bacteria</taxon>
        <taxon>Bacillati</taxon>
        <taxon>Actinomycetota</taxon>
        <taxon>Actinomycetes</taxon>
        <taxon>Micrococcales</taxon>
        <taxon>Cellulomonadaceae</taxon>
        <taxon>Cellulomonas</taxon>
    </lineage>
</organism>
<dbReference type="Proteomes" id="UP000679335">
    <property type="component" value="Chromosome"/>
</dbReference>
<dbReference type="EMBL" id="CP076023">
    <property type="protein sequence ID" value="QWC16363.1"/>
    <property type="molecule type" value="Genomic_DNA"/>
</dbReference>
<dbReference type="PANTHER" id="PTHR43346:SF1">
    <property type="entry name" value="QUERCETIN 2,3-DIOXYGENASE-RELATED"/>
    <property type="match status" value="1"/>
</dbReference>
<name>A0ABX8GKJ6_9CELL</name>
<dbReference type="Pfam" id="PF07883">
    <property type="entry name" value="Cupin_2"/>
    <property type="match status" value="1"/>
</dbReference>
<dbReference type="PANTHER" id="PTHR43346">
    <property type="entry name" value="LIGAND BINDING DOMAIN PROTEIN, PUTATIVE (AFU_ORTHOLOGUE AFUA_6G14370)-RELATED"/>
    <property type="match status" value="1"/>
</dbReference>
<keyword evidence="4" id="KW-1185">Reference proteome</keyword>
<feature type="domain" description="Cupin type-2" evidence="2">
    <location>
        <begin position="70"/>
        <end position="139"/>
    </location>
</feature>
<sequence>MSAAVPRRCAGGDRVALRRRDPTSRCRIYHDTVPDRGEVPVEHWTIATAAEQSPDFRRVLWTGEHTQLVIMTIPPGGEIGEEVHEDTDQILTFVSGTGKAIVSGQQRNVAQGDLVVVPAGRKHNFINTGENPLILYTVYGPPDHAEGAVHATKEEADALEESGQDEPPTE</sequence>
<dbReference type="InterPro" id="IPR011051">
    <property type="entry name" value="RmlC_Cupin_sf"/>
</dbReference>
<gene>
    <name evidence="3" type="ORF">KKR89_01405</name>
</gene>
<evidence type="ECO:0000313" key="3">
    <source>
        <dbReference type="EMBL" id="QWC16363.1"/>
    </source>
</evidence>
<dbReference type="CDD" id="cd02223">
    <property type="entry name" value="cupin_Bh2720-like"/>
    <property type="match status" value="1"/>
</dbReference>
<evidence type="ECO:0000313" key="4">
    <source>
        <dbReference type="Proteomes" id="UP000679335"/>
    </source>
</evidence>
<feature type="compositionally biased region" description="Acidic residues" evidence="1">
    <location>
        <begin position="157"/>
        <end position="170"/>
    </location>
</feature>
<dbReference type="SUPFAM" id="SSF51182">
    <property type="entry name" value="RmlC-like cupins"/>
    <property type="match status" value="1"/>
</dbReference>
<dbReference type="InterPro" id="IPR014710">
    <property type="entry name" value="RmlC-like_jellyroll"/>
</dbReference>
<accession>A0ABX8GKJ6</accession>